<comment type="caution">
    <text evidence="2">The sequence shown here is derived from an EMBL/GenBank/DDBJ whole genome shotgun (WGS) entry which is preliminary data.</text>
</comment>
<name>A0A439CQE8_9PEZI</name>
<accession>A0A439CQE8</accession>
<evidence type="ECO:0000313" key="2">
    <source>
        <dbReference type="EMBL" id="RWA04370.1"/>
    </source>
</evidence>
<reference evidence="2 3" key="1">
    <citation type="submission" date="2018-12" db="EMBL/GenBank/DDBJ databases">
        <title>Draft genome sequence of Xylaria grammica IHI A82.</title>
        <authorList>
            <person name="Buettner E."/>
            <person name="Kellner H."/>
        </authorList>
    </citation>
    <scope>NUCLEOTIDE SEQUENCE [LARGE SCALE GENOMIC DNA]</scope>
    <source>
        <strain evidence="2 3">IHI A82</strain>
    </source>
</reference>
<dbReference type="EMBL" id="RYZI01000580">
    <property type="protein sequence ID" value="RWA04370.1"/>
    <property type="molecule type" value="Genomic_DNA"/>
</dbReference>
<protein>
    <submittedName>
        <fullName evidence="2">Uncharacterized protein</fullName>
    </submittedName>
</protein>
<dbReference type="Proteomes" id="UP000286045">
    <property type="component" value="Unassembled WGS sequence"/>
</dbReference>
<feature type="region of interest" description="Disordered" evidence="1">
    <location>
        <begin position="1"/>
        <end position="138"/>
    </location>
</feature>
<evidence type="ECO:0000313" key="3">
    <source>
        <dbReference type="Proteomes" id="UP000286045"/>
    </source>
</evidence>
<evidence type="ECO:0000256" key="1">
    <source>
        <dbReference type="SAM" id="MobiDB-lite"/>
    </source>
</evidence>
<sequence length="138" mass="15211">MPPTGRGYENTSGVSRRTADGVFFPISRRRLREAVTGSGKARRESPPRTEEKGREEGPQGECHQGEGHQGESHREEIHQEENRPEENPQERHQEADNDGGAGGERRTAVPLDLIDPRLINWDKNADSGSDSDGSSLDG</sequence>
<feature type="compositionally biased region" description="Low complexity" evidence="1">
    <location>
        <begin position="126"/>
        <end position="138"/>
    </location>
</feature>
<organism evidence="2 3">
    <name type="scientific">Xylaria grammica</name>
    <dbReference type="NCBI Taxonomy" id="363999"/>
    <lineage>
        <taxon>Eukaryota</taxon>
        <taxon>Fungi</taxon>
        <taxon>Dikarya</taxon>
        <taxon>Ascomycota</taxon>
        <taxon>Pezizomycotina</taxon>
        <taxon>Sordariomycetes</taxon>
        <taxon>Xylariomycetidae</taxon>
        <taxon>Xylariales</taxon>
        <taxon>Xylariaceae</taxon>
        <taxon>Xylaria</taxon>
    </lineage>
</organism>
<dbReference type="AlphaFoldDB" id="A0A439CQE8"/>
<gene>
    <name evidence="2" type="ORF">EKO27_g10730</name>
</gene>
<feature type="compositionally biased region" description="Basic and acidic residues" evidence="1">
    <location>
        <begin position="41"/>
        <end position="95"/>
    </location>
</feature>
<proteinExistence type="predicted"/>
<keyword evidence="3" id="KW-1185">Reference proteome</keyword>